<dbReference type="PANTHER" id="PTHR34203">
    <property type="entry name" value="METHYLTRANSFERASE, FKBM FAMILY PROTEIN"/>
    <property type="match status" value="1"/>
</dbReference>
<keyword evidence="1" id="KW-0175">Coiled coil</keyword>
<dbReference type="InterPro" id="IPR006342">
    <property type="entry name" value="FkbM_mtfrase"/>
</dbReference>
<evidence type="ECO:0000313" key="3">
    <source>
        <dbReference type="EMBL" id="WAL58683.1"/>
    </source>
</evidence>
<sequence>MNQLNDPQWINAKEFLQRYLKPGERMVAPRYFKQEASKLYPYKLTHELTPDYYEWLLLHKGQLQQIDPTFLKQAVTQLNPVFANEVFVILTARSDVPALTNSVHLQPLWQQVNPSLEGGSSFGWRHTLSQPLDRLKQQLADPRIDGLTQQLNAVLDRLIQIERAIKKLNQAIQGQTAARPRPNAPLATLSLEELRSTCRASCQTAYLGDNIILCRVLGNYLVYGDTKDVGIVPHLSLNGFWEPWVTLLMMRTVKPGWYCLDVGANHGYYSVVMASQVGPAGRVIALEPNVHLVKLICKTLEVNGFNDRAKALCKAVSEKAGEVVKLVVPHGQTGHASIYGNARDSDEVMDVETVTIDQLTADWPQVNFIKIDVEGAEENVWRGMQETVRRNPNLAIVLEFGANRYANPRAFLEEIVAAGFILRYIDYDTHPKELSIERCLSDRSDSYWDLFLSRT</sequence>
<dbReference type="InterPro" id="IPR052514">
    <property type="entry name" value="SAM-dependent_MTase"/>
</dbReference>
<keyword evidence="4" id="KW-1185">Reference proteome</keyword>
<reference evidence="3" key="1">
    <citation type="submission" date="2022-12" db="EMBL/GenBank/DDBJ databases">
        <title>Polyphasic identification of a Novel Hot-Spring Cyanobacterium Ocullathermofonsia sinensis gen nov. sp. nov. and Genomic Insights on its Adaptations to the Thermal Habitat.</title>
        <authorList>
            <person name="Daroch M."/>
            <person name="Tang J."/>
            <person name="Jiang Y."/>
        </authorList>
    </citation>
    <scope>NUCLEOTIDE SEQUENCE</scope>
    <source>
        <strain evidence="3">PKUAC-SCTA174</strain>
    </source>
</reference>
<dbReference type="Pfam" id="PF05050">
    <property type="entry name" value="Methyltransf_21"/>
    <property type="match status" value="1"/>
</dbReference>
<dbReference type="PANTHER" id="PTHR34203:SF15">
    <property type="entry name" value="SLL1173 PROTEIN"/>
    <property type="match status" value="1"/>
</dbReference>
<dbReference type="GO" id="GO:0032259">
    <property type="term" value="P:methylation"/>
    <property type="evidence" value="ECO:0007669"/>
    <property type="project" value="UniProtKB-KW"/>
</dbReference>
<dbReference type="KEGG" id="tsin:OXH18_16055"/>
<evidence type="ECO:0000256" key="1">
    <source>
        <dbReference type="SAM" id="Coils"/>
    </source>
</evidence>
<accession>A0A9E9C6Y0</accession>
<dbReference type="AlphaFoldDB" id="A0A9E9C6Y0"/>
<dbReference type="SUPFAM" id="SSF53335">
    <property type="entry name" value="S-adenosyl-L-methionine-dependent methyltransferases"/>
    <property type="match status" value="1"/>
</dbReference>
<name>A0A9E9C6Y0_9CYAN</name>
<dbReference type="RefSeq" id="WP_268608110.1">
    <property type="nucleotide sequence ID" value="NZ_CP113797.1"/>
</dbReference>
<dbReference type="GO" id="GO:0008168">
    <property type="term" value="F:methyltransferase activity"/>
    <property type="evidence" value="ECO:0007669"/>
    <property type="project" value="UniProtKB-KW"/>
</dbReference>
<proteinExistence type="predicted"/>
<feature type="coiled-coil region" evidence="1">
    <location>
        <begin position="144"/>
        <end position="178"/>
    </location>
</feature>
<dbReference type="InterPro" id="IPR029063">
    <property type="entry name" value="SAM-dependent_MTases_sf"/>
</dbReference>
<evidence type="ECO:0000259" key="2">
    <source>
        <dbReference type="Pfam" id="PF05050"/>
    </source>
</evidence>
<dbReference type="Proteomes" id="UP001163152">
    <property type="component" value="Chromosome"/>
</dbReference>
<dbReference type="EMBL" id="CP113797">
    <property type="protein sequence ID" value="WAL58683.1"/>
    <property type="molecule type" value="Genomic_DNA"/>
</dbReference>
<organism evidence="3 4">
    <name type="scientific">Thermocoleostomius sinensis A174</name>
    <dbReference type="NCBI Taxonomy" id="2016057"/>
    <lineage>
        <taxon>Bacteria</taxon>
        <taxon>Bacillati</taxon>
        <taxon>Cyanobacteriota</taxon>
        <taxon>Cyanophyceae</taxon>
        <taxon>Oculatellales</taxon>
        <taxon>Oculatellaceae</taxon>
        <taxon>Thermocoleostomius</taxon>
    </lineage>
</organism>
<evidence type="ECO:0000313" key="4">
    <source>
        <dbReference type="Proteomes" id="UP001163152"/>
    </source>
</evidence>
<protein>
    <submittedName>
        <fullName evidence="3">FkbM family methyltransferase</fullName>
    </submittedName>
</protein>
<dbReference type="Gene3D" id="3.40.50.150">
    <property type="entry name" value="Vaccinia Virus protein VP39"/>
    <property type="match status" value="1"/>
</dbReference>
<dbReference type="NCBIfam" id="TIGR01444">
    <property type="entry name" value="fkbM_fam"/>
    <property type="match status" value="1"/>
</dbReference>
<keyword evidence="3" id="KW-0489">Methyltransferase</keyword>
<keyword evidence="3" id="KW-0808">Transferase</keyword>
<gene>
    <name evidence="3" type="ORF">OXH18_16055</name>
</gene>
<feature type="domain" description="Methyltransferase FkbM" evidence="2">
    <location>
        <begin position="261"/>
        <end position="410"/>
    </location>
</feature>